<dbReference type="Gene3D" id="3.10.10.10">
    <property type="entry name" value="HIV Type 1 Reverse Transcriptase, subunit A, domain 1"/>
    <property type="match status" value="1"/>
</dbReference>
<evidence type="ECO:0000256" key="9">
    <source>
        <dbReference type="ARBA" id="ARBA00022918"/>
    </source>
</evidence>
<dbReference type="GO" id="GO:0003676">
    <property type="term" value="F:nucleic acid binding"/>
    <property type="evidence" value="ECO:0007669"/>
    <property type="project" value="InterPro"/>
</dbReference>
<dbReference type="PROSITE" id="PS50878">
    <property type="entry name" value="RT_POL"/>
    <property type="match status" value="1"/>
</dbReference>
<dbReference type="GO" id="GO:0003964">
    <property type="term" value="F:RNA-directed DNA polymerase activity"/>
    <property type="evidence" value="ECO:0007669"/>
    <property type="project" value="UniProtKB-KW"/>
</dbReference>
<dbReference type="FunFam" id="3.30.420.10:FF:000032">
    <property type="entry name" value="Retrovirus-related Pol polyprotein from transposon 297-like Protein"/>
    <property type="match status" value="1"/>
</dbReference>
<dbReference type="InterPro" id="IPR041373">
    <property type="entry name" value="RT_RNaseH"/>
</dbReference>
<evidence type="ECO:0000259" key="16">
    <source>
        <dbReference type="PROSITE" id="PS50878"/>
    </source>
</evidence>
<dbReference type="CDD" id="cd09274">
    <property type="entry name" value="RNase_HI_RT_Ty3"/>
    <property type="match status" value="1"/>
</dbReference>
<evidence type="ECO:0000259" key="15">
    <source>
        <dbReference type="PROSITE" id="PS50804"/>
    </source>
</evidence>
<dbReference type="Pfam" id="PF17921">
    <property type="entry name" value="Integrase_H2C2"/>
    <property type="match status" value="1"/>
</dbReference>
<evidence type="ECO:0000256" key="4">
    <source>
        <dbReference type="ARBA" id="ARBA00022679"/>
    </source>
</evidence>
<feature type="region of interest" description="Disordered" evidence="12">
    <location>
        <begin position="1"/>
        <end position="50"/>
    </location>
</feature>
<dbReference type="PROSITE" id="PS50804">
    <property type="entry name" value="SCAN_BOX"/>
    <property type="match status" value="1"/>
</dbReference>
<accession>A0A8C5EF93</accession>
<dbReference type="Gene3D" id="2.40.70.10">
    <property type="entry name" value="Acid Proteases"/>
    <property type="match status" value="1"/>
</dbReference>
<dbReference type="SUPFAM" id="SSF57756">
    <property type="entry name" value="Retrovirus zinc finger-like domains"/>
    <property type="match status" value="1"/>
</dbReference>
<dbReference type="PANTHER" id="PTHR37984">
    <property type="entry name" value="PROTEIN CBG26694"/>
    <property type="match status" value="1"/>
</dbReference>
<dbReference type="CDD" id="cd00303">
    <property type="entry name" value="retropepsin_like"/>
    <property type="match status" value="1"/>
</dbReference>
<sequence length="1494" mass="170116">MQRGGRSTRTAHRDNQPQMTGTEALNEGEEENGATGGVDSTEGEGKEPSLSDLVSLFRAHMTQQEAREARQLEENARQEHRSRTLQHQFQLLQLKVQARTSPLSEPLLAELEPPDLEQRSGEPEQSVPEHQDMAANNFQISTSKALFHEPRLERLTEEDDVEHFLITFERIAHACRWQKQDWVFHLIPLLSGKARGAYVNMDVDDSLEYDKVKMAILDKYDINPETYRLRFRSLEIPPDENPKELYARLKELYGKWINPKGKTTHEIGELIILEQYFRMLSPELQVWIKERNPGSAAEAAKMADVFVAARRKGQPWSYTAWERNDSRKLFPQFHQTPTTDVGRTPMRDSQSANASQKYPAKKLICYRCGMEGHTKPMCPKESPKITQVCFVPRADEPEIKLNSEAKMSLIEINGQTLQALIDSGSDQTLVHRHFLPPNVIRIKDTVPVFCVHGDKKPYPTADVYIKVQGQTYLVNVGVADNLPFPAVLGRDLPVLFDLLDSSRGCNAAVTRAQSQRLEETSPTLSALPFYDADLETAPGKSRKSRRQKRQEKFHKTVVAPLSGPDPELPLGFGIPSNVIEMQQNDTTLVPLFQRAKEAGQGTVPDSCSSEDFFLKGGILYRQQGSAIQLVVPGAARKTVLTLGHSVPWAGHLGKHRTIARIKPHFYWPGLRADVGLFCKSCPQCQKTSSRIPSRAPLQPLPIISTPFERLGMDIVGPVERSKAGNRYMLVITDYATRYPEVFPLKSMKAKSVAFCLVQLFSRVGFPREILTDRGTNFMSTLLKQVYQLLGIRSLRTTPYHPQTDGLTERFNQTMKQMLRKFVNETGVDWDQWLPYLLFAYREVPQASTGFSPFELLYGHEVRGPLSLLKDVWEGNQAGGGADNIISYVVQMRDRLEKMRGLAQSHMAESQRRQKVWYDRSARQRSFNPGQKVLVLLPSDGSKLLAQWQGPFEVQRKIGQTTYQVSTPGRPRSSRRLHVNLLKEWVDRPGKGEVLLIRKVPEDEEMEEQYLPAAASLDMHLSHLPEEKQQQVRVRCNPEIFQKNPGRTHLVEHNIVLKEGASVRRLSYRIPERMLSVLKEEVDFMLSLGIIEQSKSEWCNPVVLVPKKDGSIRFCIDFRYLNTISQFDSYPTPRIDDMIERLGKAKYLTTIDLCKGYWQLPLAQHSRELTAFRTPGGLYQFTVMPFGLHGAPATFQRLMDQVLCEFSDFASAYLDDIVIYSPTWEDHLEHLEKVLGRLQSAGLTINPAKCFFAKAETEYLGFIIGNGLIKPQVSKIHAIESCPLPETRKQLRSFLGMAGFYHRFIPHFSARAASLTDRTGSKCPNKVLWTKEAEAAFRDIQHSMSKSPVLYSPDFKKHFILQTDASERGLGAVLIQESAEKRHPVAFISRKLFPREVRYSTVEKEALAVKWAMDSFKYYLLGREFTLETDHKALQWLEKMKDTNGRITRWYLAMQPFRFIIHHIPGRDNCTADYLSRCPSESFEGGECVMATATH</sequence>
<feature type="domain" description="SCAN box" evidence="15">
    <location>
        <begin position="228"/>
        <end position="304"/>
    </location>
</feature>
<feature type="compositionally biased region" description="Polar residues" evidence="12">
    <location>
        <begin position="333"/>
        <end position="353"/>
    </location>
</feature>
<feature type="region of interest" description="Disordered" evidence="12">
    <location>
        <begin position="332"/>
        <end position="353"/>
    </location>
</feature>
<evidence type="ECO:0000256" key="2">
    <source>
        <dbReference type="ARBA" id="ARBA00012180"/>
    </source>
</evidence>
<keyword evidence="11" id="KW-0479">Metal-binding</keyword>
<dbReference type="InterPro" id="IPR001878">
    <property type="entry name" value="Znf_CCHC"/>
</dbReference>
<evidence type="ECO:0000256" key="11">
    <source>
        <dbReference type="PROSITE-ProRule" id="PRU00047"/>
    </source>
</evidence>
<evidence type="ECO:0000259" key="13">
    <source>
        <dbReference type="PROSITE" id="PS50158"/>
    </source>
</evidence>
<dbReference type="Gene3D" id="1.10.4020.10">
    <property type="entry name" value="DNA breaking-rejoining enzymes"/>
    <property type="match status" value="1"/>
</dbReference>
<feature type="domain" description="Reverse transcriptase" evidence="16">
    <location>
        <begin position="1085"/>
        <end position="1263"/>
    </location>
</feature>
<keyword evidence="6" id="KW-0540">Nuclease</keyword>
<feature type="compositionally biased region" description="Basic and acidic residues" evidence="12">
    <location>
        <begin position="65"/>
        <end position="82"/>
    </location>
</feature>
<dbReference type="CDD" id="cd01647">
    <property type="entry name" value="RT_LTR"/>
    <property type="match status" value="1"/>
</dbReference>
<dbReference type="SMART" id="SM00431">
    <property type="entry name" value="SCAN"/>
    <property type="match status" value="1"/>
</dbReference>
<name>A0A8C5EF93_GOUWI</name>
<proteinExistence type="inferred from homology"/>
<dbReference type="InterPro" id="IPR000477">
    <property type="entry name" value="RT_dom"/>
</dbReference>
<evidence type="ECO:0000256" key="8">
    <source>
        <dbReference type="ARBA" id="ARBA00022801"/>
    </source>
</evidence>
<feature type="domain" description="CCHC-type" evidence="13">
    <location>
        <begin position="365"/>
        <end position="380"/>
    </location>
</feature>
<dbReference type="InterPro" id="IPR038269">
    <property type="entry name" value="SCAN_sf"/>
</dbReference>
<evidence type="ECO:0000256" key="7">
    <source>
        <dbReference type="ARBA" id="ARBA00022759"/>
    </source>
</evidence>
<reference evidence="18" key="2">
    <citation type="submission" date="2025-08" db="UniProtKB">
        <authorList>
            <consortium name="Ensembl"/>
        </authorList>
    </citation>
    <scope>IDENTIFICATION</scope>
</reference>
<dbReference type="SUPFAM" id="SSF56672">
    <property type="entry name" value="DNA/RNA polymerases"/>
    <property type="match status" value="1"/>
</dbReference>
<dbReference type="SUPFAM" id="SSF53098">
    <property type="entry name" value="Ribonuclease H-like"/>
    <property type="match status" value="1"/>
</dbReference>
<dbReference type="InterPro" id="IPR036875">
    <property type="entry name" value="Znf_CCHC_sf"/>
</dbReference>
<protein>
    <recommendedName>
        <fullName evidence="10">Gypsy retrotransposon integrase-like protein 1</fullName>
        <ecNumber evidence="3">2.7.7.49</ecNumber>
        <ecNumber evidence="2">3.1.26.4</ecNumber>
    </recommendedName>
</protein>
<organism evidence="18 19">
    <name type="scientific">Gouania willdenowi</name>
    <name type="common">Blunt-snouted clingfish</name>
    <name type="synonym">Lepadogaster willdenowi</name>
    <dbReference type="NCBI Taxonomy" id="441366"/>
    <lineage>
        <taxon>Eukaryota</taxon>
        <taxon>Metazoa</taxon>
        <taxon>Chordata</taxon>
        <taxon>Craniata</taxon>
        <taxon>Vertebrata</taxon>
        <taxon>Euteleostomi</taxon>
        <taxon>Actinopterygii</taxon>
        <taxon>Neopterygii</taxon>
        <taxon>Teleostei</taxon>
        <taxon>Neoteleostei</taxon>
        <taxon>Acanthomorphata</taxon>
        <taxon>Ovalentaria</taxon>
        <taxon>Blenniimorphae</taxon>
        <taxon>Blenniiformes</taxon>
        <taxon>Gobiesocoidei</taxon>
        <taxon>Gobiesocidae</taxon>
        <taxon>Gobiesocinae</taxon>
        <taxon>Gouania</taxon>
    </lineage>
</organism>
<dbReference type="InterPro" id="IPR043502">
    <property type="entry name" value="DNA/RNA_pol_sf"/>
</dbReference>
<keyword evidence="4" id="KW-0808">Transferase</keyword>
<dbReference type="InterPro" id="IPR021109">
    <property type="entry name" value="Peptidase_aspartic_dom_sf"/>
</dbReference>
<dbReference type="FunFam" id="1.10.340.70:FF:000001">
    <property type="entry name" value="Retrovirus-related Pol polyprotein from transposon gypsy-like Protein"/>
    <property type="match status" value="1"/>
</dbReference>
<feature type="domain" description="Peptidase A2" evidence="14">
    <location>
        <begin position="417"/>
        <end position="492"/>
    </location>
</feature>
<dbReference type="EC" id="3.1.26.4" evidence="2"/>
<evidence type="ECO:0000256" key="3">
    <source>
        <dbReference type="ARBA" id="ARBA00012493"/>
    </source>
</evidence>
<dbReference type="Ensembl" id="ENSGWIT00000022417.1">
    <property type="protein sequence ID" value="ENSGWIP00000020404.1"/>
    <property type="gene ID" value="ENSGWIG00000011050.1"/>
</dbReference>
<feature type="region of interest" description="Disordered" evidence="12">
    <location>
        <begin position="110"/>
        <end position="129"/>
    </location>
</feature>
<reference evidence="18" key="1">
    <citation type="submission" date="2020-06" db="EMBL/GenBank/DDBJ databases">
        <authorList>
            <consortium name="Wellcome Sanger Institute Data Sharing"/>
        </authorList>
    </citation>
    <scope>NUCLEOTIDE SEQUENCE [LARGE SCALE GENOMIC DNA]</scope>
</reference>
<dbReference type="GO" id="GO:0015074">
    <property type="term" value="P:DNA integration"/>
    <property type="evidence" value="ECO:0007669"/>
    <property type="project" value="InterPro"/>
</dbReference>
<feature type="domain" description="Integrase catalytic" evidence="17">
    <location>
        <begin position="702"/>
        <end position="860"/>
    </location>
</feature>
<dbReference type="PROSITE" id="PS50158">
    <property type="entry name" value="ZF_CCHC"/>
    <property type="match status" value="1"/>
</dbReference>
<keyword evidence="5" id="KW-0548">Nucleotidyltransferase</keyword>
<feature type="region of interest" description="Disordered" evidence="12">
    <location>
        <begin position="64"/>
        <end position="84"/>
    </location>
</feature>
<evidence type="ECO:0000259" key="17">
    <source>
        <dbReference type="PROSITE" id="PS50994"/>
    </source>
</evidence>
<dbReference type="Gene3D" id="3.30.420.10">
    <property type="entry name" value="Ribonuclease H-like superfamily/Ribonuclease H"/>
    <property type="match status" value="1"/>
</dbReference>
<dbReference type="GO" id="GO:0004190">
    <property type="term" value="F:aspartic-type endopeptidase activity"/>
    <property type="evidence" value="ECO:0007669"/>
    <property type="project" value="InterPro"/>
</dbReference>
<dbReference type="CDD" id="cd07936">
    <property type="entry name" value="SCAN"/>
    <property type="match status" value="1"/>
</dbReference>
<dbReference type="InterPro" id="IPR001584">
    <property type="entry name" value="Integrase_cat-core"/>
</dbReference>
<evidence type="ECO:0000256" key="1">
    <source>
        <dbReference type="ARBA" id="ARBA00010879"/>
    </source>
</evidence>
<evidence type="ECO:0000256" key="6">
    <source>
        <dbReference type="ARBA" id="ARBA00022722"/>
    </source>
</evidence>
<evidence type="ECO:0000256" key="12">
    <source>
        <dbReference type="SAM" id="MobiDB-lite"/>
    </source>
</evidence>
<feature type="compositionally biased region" description="Basic and acidic residues" evidence="12">
    <location>
        <begin position="116"/>
        <end position="129"/>
    </location>
</feature>
<keyword evidence="9" id="KW-0695">RNA-directed DNA polymerase</keyword>
<keyword evidence="8" id="KW-0378">Hydrolase</keyword>
<dbReference type="Proteomes" id="UP000694680">
    <property type="component" value="Chromosome 19"/>
</dbReference>
<keyword evidence="7" id="KW-0255">Endonuclease</keyword>
<dbReference type="InterPro" id="IPR003309">
    <property type="entry name" value="SCAN_dom"/>
</dbReference>
<evidence type="ECO:0000256" key="10">
    <source>
        <dbReference type="ARBA" id="ARBA00039658"/>
    </source>
</evidence>
<dbReference type="Gene3D" id="1.10.340.70">
    <property type="match status" value="1"/>
</dbReference>
<dbReference type="Pfam" id="PF02023">
    <property type="entry name" value="SCAN"/>
    <property type="match status" value="1"/>
</dbReference>
<dbReference type="Pfam" id="PF00665">
    <property type="entry name" value="rve"/>
    <property type="match status" value="1"/>
</dbReference>
<comment type="similarity">
    <text evidence="1">Belongs to the beta type-B retroviral polymerase family. HERV class-II K(HML-2) pol subfamily.</text>
</comment>
<keyword evidence="19" id="KW-1185">Reference proteome</keyword>
<dbReference type="GO" id="GO:0006508">
    <property type="term" value="P:proteolysis"/>
    <property type="evidence" value="ECO:0007669"/>
    <property type="project" value="InterPro"/>
</dbReference>
<dbReference type="GO" id="GO:0008270">
    <property type="term" value="F:zinc ion binding"/>
    <property type="evidence" value="ECO:0007669"/>
    <property type="project" value="UniProtKB-KW"/>
</dbReference>
<dbReference type="EC" id="2.7.7.49" evidence="3"/>
<dbReference type="PROSITE" id="PS50994">
    <property type="entry name" value="INTEGRASE"/>
    <property type="match status" value="1"/>
</dbReference>
<dbReference type="InterPro" id="IPR043128">
    <property type="entry name" value="Rev_trsase/Diguanyl_cyclase"/>
</dbReference>
<dbReference type="InterPro" id="IPR012337">
    <property type="entry name" value="RNaseH-like_sf"/>
</dbReference>
<evidence type="ECO:0000313" key="18">
    <source>
        <dbReference type="Ensembl" id="ENSGWIP00000020404.1"/>
    </source>
</evidence>
<dbReference type="InterPro" id="IPR036397">
    <property type="entry name" value="RNaseH_sf"/>
</dbReference>
<dbReference type="Pfam" id="PF17917">
    <property type="entry name" value="RT_RNaseH"/>
    <property type="match status" value="1"/>
</dbReference>
<dbReference type="InterPro" id="IPR001995">
    <property type="entry name" value="Peptidase_A2_cat"/>
</dbReference>
<keyword evidence="11" id="KW-0863">Zinc-finger</keyword>
<evidence type="ECO:0000313" key="19">
    <source>
        <dbReference type="Proteomes" id="UP000694680"/>
    </source>
</evidence>
<dbReference type="Gene3D" id="3.30.70.270">
    <property type="match status" value="2"/>
</dbReference>
<dbReference type="GO" id="GO:0004523">
    <property type="term" value="F:RNA-DNA hybrid ribonuclease activity"/>
    <property type="evidence" value="ECO:0007669"/>
    <property type="project" value="UniProtKB-EC"/>
</dbReference>
<dbReference type="PROSITE" id="PS50175">
    <property type="entry name" value="ASP_PROT_RETROV"/>
    <property type="match status" value="1"/>
</dbReference>
<dbReference type="SUPFAM" id="SSF47353">
    <property type="entry name" value="Retrovirus capsid dimerization domain-like"/>
    <property type="match status" value="1"/>
</dbReference>
<dbReference type="FunFam" id="3.30.70.270:FF:000020">
    <property type="entry name" value="Transposon Tf2-6 polyprotein-like Protein"/>
    <property type="match status" value="1"/>
</dbReference>
<dbReference type="InterPro" id="IPR050951">
    <property type="entry name" value="Retrovirus_Pol_polyprotein"/>
</dbReference>
<dbReference type="Pfam" id="PF00078">
    <property type="entry name" value="RVT_1"/>
    <property type="match status" value="1"/>
</dbReference>
<reference evidence="18" key="3">
    <citation type="submission" date="2025-09" db="UniProtKB">
        <authorList>
            <consortium name="Ensembl"/>
        </authorList>
    </citation>
    <scope>IDENTIFICATION</scope>
</reference>
<evidence type="ECO:0000259" key="14">
    <source>
        <dbReference type="PROSITE" id="PS50175"/>
    </source>
</evidence>
<dbReference type="PANTHER" id="PTHR37984:SF5">
    <property type="entry name" value="PROTEIN NYNRIN-LIKE"/>
    <property type="match status" value="1"/>
</dbReference>
<dbReference type="InterPro" id="IPR041588">
    <property type="entry name" value="Integrase_H2C2"/>
</dbReference>
<evidence type="ECO:0000256" key="5">
    <source>
        <dbReference type="ARBA" id="ARBA00022695"/>
    </source>
</evidence>
<dbReference type="SUPFAM" id="SSF50630">
    <property type="entry name" value="Acid proteases"/>
    <property type="match status" value="1"/>
</dbReference>
<keyword evidence="11" id="KW-0862">Zinc</keyword>